<proteinExistence type="predicted"/>
<sequence length="451" mass="50376">MLRPEDVATAIALIDDGHSLRYAAAAAATIGAPYSKACAFSNRTTFNRGSIMVWAGISMEGRTELAFVKNGNLNADCYIEEILSEHVVLYAPFIGDEFQLMHNSVRLHTAQGMFQPRNVVPKNSKVKNEDSLSKSQRAILLQKKNQHIGRLKLSLNFTTEVIVANVLEEDRRITCADIAHTKLRPKIGQNWLQPAYSLVMNPSDYDVFPKMKNPLRDELFAMLNDLNTAVKSIRDLSFKGELSGIQKLPQCWEAVLTLQGDLDLMLDLGVIRQASVGTFHLLPLAERSLQKLITIVDVEMEKIGAQKLLLPLLTPGELWKTTVRAVLGRSQDSRCSYCHNEVETLAHVLGSCPHGESLQNARHHQVQSIIATALKDADYNTFEEVHGLSITGSTRRIDIIAFKESTRSGFIIDPTVHFKTNEEQPAEVDKEKNYLQSYHSILPPKVPARRA</sequence>
<dbReference type="InterPro" id="IPR045864">
    <property type="entry name" value="aa-tRNA-synth_II/BPL/LPL"/>
</dbReference>
<organism evidence="1 2">
    <name type="scientific">Periplaneta americana</name>
    <name type="common">American cockroach</name>
    <name type="synonym">Blatta americana</name>
    <dbReference type="NCBI Taxonomy" id="6978"/>
    <lineage>
        <taxon>Eukaryota</taxon>
        <taxon>Metazoa</taxon>
        <taxon>Ecdysozoa</taxon>
        <taxon>Arthropoda</taxon>
        <taxon>Hexapoda</taxon>
        <taxon>Insecta</taxon>
        <taxon>Pterygota</taxon>
        <taxon>Neoptera</taxon>
        <taxon>Polyneoptera</taxon>
        <taxon>Dictyoptera</taxon>
        <taxon>Blattodea</taxon>
        <taxon>Blattoidea</taxon>
        <taxon>Blattidae</taxon>
        <taxon>Blattinae</taxon>
        <taxon>Periplaneta</taxon>
    </lineage>
</organism>
<dbReference type="Gene3D" id="3.30.420.10">
    <property type="entry name" value="Ribonuclease H-like superfamily/Ribonuclease H"/>
    <property type="match status" value="2"/>
</dbReference>
<dbReference type="PANTHER" id="PTHR42753">
    <property type="entry name" value="MITOCHONDRIAL RIBOSOME PROTEIN L39/PROLYL-TRNA LIGASE FAMILY MEMBER"/>
    <property type="match status" value="1"/>
</dbReference>
<dbReference type="EMBL" id="JAJSOF020000005">
    <property type="protein sequence ID" value="KAJ4447443.1"/>
    <property type="molecule type" value="Genomic_DNA"/>
</dbReference>
<evidence type="ECO:0000313" key="2">
    <source>
        <dbReference type="Proteomes" id="UP001148838"/>
    </source>
</evidence>
<evidence type="ECO:0000313" key="1">
    <source>
        <dbReference type="EMBL" id="KAJ4447443.1"/>
    </source>
</evidence>
<dbReference type="Gene3D" id="3.30.930.10">
    <property type="entry name" value="Bira Bifunctional Protein, Domain 2"/>
    <property type="match status" value="1"/>
</dbReference>
<reference evidence="1 2" key="1">
    <citation type="journal article" date="2022" name="Allergy">
        <title>Genome assembly and annotation of Periplaneta americana reveal a comprehensive cockroach allergen profile.</title>
        <authorList>
            <person name="Wang L."/>
            <person name="Xiong Q."/>
            <person name="Saelim N."/>
            <person name="Wang L."/>
            <person name="Nong W."/>
            <person name="Wan A.T."/>
            <person name="Shi M."/>
            <person name="Liu X."/>
            <person name="Cao Q."/>
            <person name="Hui J.H.L."/>
            <person name="Sookrung N."/>
            <person name="Leung T.F."/>
            <person name="Tungtrongchitr A."/>
            <person name="Tsui S.K.W."/>
        </authorList>
    </citation>
    <scope>NUCLEOTIDE SEQUENCE [LARGE SCALE GENOMIC DNA]</scope>
    <source>
        <strain evidence="1">PWHHKU_190912</strain>
    </source>
</reference>
<dbReference type="PANTHER" id="PTHR42753:SF10">
    <property type="entry name" value="PROLINE--TRNA LIGASE, MITOCHONDRIAL-RELATED"/>
    <property type="match status" value="1"/>
</dbReference>
<dbReference type="InterPro" id="IPR036397">
    <property type="entry name" value="RNaseH_sf"/>
</dbReference>
<accession>A0ABQ8TMC6</accession>
<dbReference type="InterPro" id="IPR050062">
    <property type="entry name" value="Pro-tRNA_synthetase"/>
</dbReference>
<gene>
    <name evidence="1" type="ORF">ANN_09450</name>
</gene>
<dbReference type="SUPFAM" id="SSF55681">
    <property type="entry name" value="Class II aaRS and biotin synthetases"/>
    <property type="match status" value="1"/>
</dbReference>
<dbReference type="Proteomes" id="UP001148838">
    <property type="component" value="Unassembled WGS sequence"/>
</dbReference>
<name>A0ABQ8TMC6_PERAM</name>
<protein>
    <submittedName>
        <fullName evidence="1">Uncharacterized protein</fullName>
    </submittedName>
</protein>
<comment type="caution">
    <text evidence="1">The sequence shown here is derived from an EMBL/GenBank/DDBJ whole genome shotgun (WGS) entry which is preliminary data.</text>
</comment>
<keyword evidence="2" id="KW-1185">Reference proteome</keyword>